<dbReference type="SUPFAM" id="SSF48371">
    <property type="entry name" value="ARM repeat"/>
    <property type="match status" value="2"/>
</dbReference>
<evidence type="ECO:0000256" key="2">
    <source>
        <dbReference type="SAM" id="MobiDB-lite"/>
    </source>
</evidence>
<proteinExistence type="inferred from homology"/>
<evidence type="ECO:0000313" key="5">
    <source>
        <dbReference type="Proteomes" id="UP000307440"/>
    </source>
</evidence>
<name>A0A5C3KXU5_COPMA</name>
<comment type="similarity">
    <text evidence="1">Belongs to the HEATR5 family.</text>
</comment>
<dbReference type="GO" id="GO:0016020">
    <property type="term" value="C:membrane"/>
    <property type="evidence" value="ECO:0007669"/>
    <property type="project" value="TreeGrafter"/>
</dbReference>
<dbReference type="OrthoDB" id="192608at2759"/>
<sequence length="2012" mass="217854">MSNESPRIESIIESEVTSENGDIYLLQWLCAAEKALSEISISDLKPQQAELESTLLKVISGSEGYPLPGRALRRVVGRCFVTLYTRGETRTMFDTLQVLMRLVADVKSERETVNTAAWSCIGDIMGTLGSQAMSFMAEITILALKTNKSSSNPLLRYQALMAFHQALTTAKRAVAEATLKDALKQMRNALSDKSLAVQRAAAQVIITIYSEPDAVLPSASEIENILQISVKNLENIDQTTRQSHAQLVGHVLSLTQVERPVVVPESSQKGKKDQESLADEPGAAAHSVAETLKPMMTPQEMFLLLSNHLTKYHASRKTRIGIFDFYVALFNKLGPGFVEGNFPLIVAHLLNEIVMYPRNSINRYETLLTRKLVAILLRDLIGVRMLSEQGQIGAIKELANSCLKRWPAMMPGQVAPGPEILTVVLREVAGLLQQLGNAPPPVQDALAEPLVTLLSHPTHTVRVNAAWTLRCFCYSTPLRLPKAILLVMDKLQRDLAALLTPMASIDVPAKALGHAYGLAGLVSIIPQRPLYVSYDVPAKILDMATQLLKRAGEHDLKVAEVEIEVSWTLISALMSLGPNFVRPHLPQLLVLWRNALPKPTNKDSSGVARSVADWLFLLHVRESALGAILSFLQHNSSTLVTLDVARRIASVISNALSFANNFISQNVEDPADLQPPTVPRKGLNMRDREALLRRRIYQCFSALGFSSIPESTQMTLLQSAVSLFASPEGYIGSSVQAAIASSSGSFTSVWSSTDGYAYGVTSNDIVDFGGISADGDSQASKQDYLNRDSVEVALDTLHRQPIFRACEHDTLSLCQSTISDTDYELVEPPPGATAVVDSAIELFSRLLPLQDLMSTNRVITQLLESVRSPRLEKNAGRRAAVFINATVATVLALRVATASHSRQCRDTFGSSQITSLLSPFLMEAIIDGDLILRSAGSEAMGRLASLSGTSFLTSQIKDLVDKVVSNRNPYGRAGCALAFGSIYTHVGGLAAGALLKTTNDVLKSLIKDAHPVVHFWALNALTRVINAASLAYAPYVTGTLGLLLKLYLKESHEREGGTLGNSNISGDSPAYPVVCQMIDAIITVLGPDIQDSVRVRTLILNLVHEFSQEDDDGIRVESIKCTQHFLMFAPEYVDTPDLVRRLRTYLSSPRRPLKLASINALYQLVQKDGLAMSKLGGDRLVEDLFAMLDDDSSVEGVRNVITSWLQQTGIHNPSAWINLCQRIMSRTNASQQMADKAVGQDLRDDEGESLNVGSSSSTRSHGTSRWRTQLFALRCLHTICSIVANSGRKEHVNAIFARTQGIPTQGLLYNRVGDLIRMAFTASAAYVTEIRLEGLVVLQDVIQFFATSPDPAYDEALLLEQHQAPITAALTPAFSSDSTPEILASAVTACALFVGCGVVKDVGRMGRILKLLTSALEQSKESGMLSLGETGELSPNASAMLRICTLSAWAQLQVSSVQQKYLQNVVQPYRPVLASLWIASLRDYAGIRADSEFLQDSTSVAIDSSHSSLGKEVLLPYYRNTWATILQAVSTSMHANDPHILAAMDGREVAAGEKPPASNNNQSEPTAFFFILFGLIYEALSTSSSDSSGSSNQRQSSVVASLQALKTLVKPAYSGRAILEPTIFDEFLSLLYRMAMTEPANIQVHLLEVLSAFAASQSNPSDPLSLASPRAHCLRICSHVLKNSTASSRSSIIRGSPADKVALIIAAVSAFGSIAASISTSQREDVRGVGILLYCDLLKDESPDIDLVGPTLPALKSLLDLPPSSDASSKDHYSQLMHALLSTCLRHVDEMSNRHGPGPAKKIKNNILASVLILTVIPSDVKLGRQAVEHCCFLISQKLVEGDELSLTAAHCAKTLVMAASVGNPTLRQCVRLLIPGLVQYIARIASHVHENTLTDLQLVGVGEIWKAFAAFFTATADEQKPRVLAVLLPTICLVLLPSPPSQGAVASLSAQTVNQLLSFATASPSAFKDATAKLDPSSRELLEQNIRRAVGGGSGPAAQPAAKPQISLRSF</sequence>
<dbReference type="EMBL" id="ML210190">
    <property type="protein sequence ID" value="TFK25105.1"/>
    <property type="molecule type" value="Genomic_DNA"/>
</dbReference>
<dbReference type="Proteomes" id="UP000307440">
    <property type="component" value="Unassembled WGS sequence"/>
</dbReference>
<dbReference type="PANTHER" id="PTHR21663">
    <property type="entry name" value="HYPOTHETICAL HEAT DOMAIN-CONTAINING"/>
    <property type="match status" value="1"/>
</dbReference>
<evidence type="ECO:0000256" key="1">
    <source>
        <dbReference type="ARBA" id="ARBA00008304"/>
    </source>
</evidence>
<dbReference type="InterPro" id="IPR011989">
    <property type="entry name" value="ARM-like"/>
</dbReference>
<dbReference type="Pfam" id="PF20210">
    <property type="entry name" value="Laa1_Sip1_HTR5"/>
    <property type="match status" value="1"/>
</dbReference>
<evidence type="ECO:0000313" key="4">
    <source>
        <dbReference type="EMBL" id="TFK25105.1"/>
    </source>
</evidence>
<gene>
    <name evidence="4" type="ORF">FA15DRAFT_756053</name>
</gene>
<reference evidence="4 5" key="1">
    <citation type="journal article" date="2019" name="Nat. Ecol. Evol.">
        <title>Megaphylogeny resolves global patterns of mushroom evolution.</title>
        <authorList>
            <person name="Varga T."/>
            <person name="Krizsan K."/>
            <person name="Foldi C."/>
            <person name="Dima B."/>
            <person name="Sanchez-Garcia M."/>
            <person name="Sanchez-Ramirez S."/>
            <person name="Szollosi G.J."/>
            <person name="Szarkandi J.G."/>
            <person name="Papp V."/>
            <person name="Albert L."/>
            <person name="Andreopoulos W."/>
            <person name="Angelini C."/>
            <person name="Antonin V."/>
            <person name="Barry K.W."/>
            <person name="Bougher N.L."/>
            <person name="Buchanan P."/>
            <person name="Buyck B."/>
            <person name="Bense V."/>
            <person name="Catcheside P."/>
            <person name="Chovatia M."/>
            <person name="Cooper J."/>
            <person name="Damon W."/>
            <person name="Desjardin D."/>
            <person name="Finy P."/>
            <person name="Geml J."/>
            <person name="Haridas S."/>
            <person name="Hughes K."/>
            <person name="Justo A."/>
            <person name="Karasinski D."/>
            <person name="Kautmanova I."/>
            <person name="Kiss B."/>
            <person name="Kocsube S."/>
            <person name="Kotiranta H."/>
            <person name="LaButti K.M."/>
            <person name="Lechner B.E."/>
            <person name="Liimatainen K."/>
            <person name="Lipzen A."/>
            <person name="Lukacs Z."/>
            <person name="Mihaltcheva S."/>
            <person name="Morgado L.N."/>
            <person name="Niskanen T."/>
            <person name="Noordeloos M.E."/>
            <person name="Ohm R.A."/>
            <person name="Ortiz-Santana B."/>
            <person name="Ovrebo C."/>
            <person name="Racz N."/>
            <person name="Riley R."/>
            <person name="Savchenko A."/>
            <person name="Shiryaev A."/>
            <person name="Soop K."/>
            <person name="Spirin V."/>
            <person name="Szebenyi C."/>
            <person name="Tomsovsky M."/>
            <person name="Tulloss R.E."/>
            <person name="Uehling J."/>
            <person name="Grigoriev I.V."/>
            <person name="Vagvolgyi C."/>
            <person name="Papp T."/>
            <person name="Martin F.M."/>
            <person name="Miettinen O."/>
            <person name="Hibbett D.S."/>
            <person name="Nagy L.G."/>
        </authorList>
    </citation>
    <scope>NUCLEOTIDE SEQUENCE [LARGE SCALE GENOMIC DNA]</scope>
    <source>
        <strain evidence="4 5">CBS 121175</strain>
    </source>
</reference>
<organism evidence="4 5">
    <name type="scientific">Coprinopsis marcescibilis</name>
    <name type="common">Agaric fungus</name>
    <name type="synonym">Psathyrella marcescibilis</name>
    <dbReference type="NCBI Taxonomy" id="230819"/>
    <lineage>
        <taxon>Eukaryota</taxon>
        <taxon>Fungi</taxon>
        <taxon>Dikarya</taxon>
        <taxon>Basidiomycota</taxon>
        <taxon>Agaricomycotina</taxon>
        <taxon>Agaricomycetes</taxon>
        <taxon>Agaricomycetidae</taxon>
        <taxon>Agaricales</taxon>
        <taxon>Agaricineae</taxon>
        <taxon>Psathyrellaceae</taxon>
        <taxon>Coprinopsis</taxon>
    </lineage>
</organism>
<dbReference type="Pfam" id="PF25808">
    <property type="entry name" value="TPR_LAA1_C"/>
    <property type="match status" value="1"/>
</dbReference>
<dbReference type="Gene3D" id="1.25.10.10">
    <property type="entry name" value="Leucine-rich Repeat Variant"/>
    <property type="match status" value="3"/>
</dbReference>
<feature type="region of interest" description="Disordered" evidence="2">
    <location>
        <begin position="262"/>
        <end position="283"/>
    </location>
</feature>
<dbReference type="GO" id="GO:0042147">
    <property type="term" value="P:retrograde transport, endosome to Golgi"/>
    <property type="evidence" value="ECO:0007669"/>
    <property type="project" value="TreeGrafter"/>
</dbReference>
<dbReference type="GO" id="GO:0006897">
    <property type="term" value="P:endocytosis"/>
    <property type="evidence" value="ECO:0007669"/>
    <property type="project" value="TreeGrafter"/>
</dbReference>
<dbReference type="GO" id="GO:0005829">
    <property type="term" value="C:cytosol"/>
    <property type="evidence" value="ECO:0007669"/>
    <property type="project" value="GOC"/>
</dbReference>
<accession>A0A5C3KXU5</accession>
<dbReference type="GO" id="GO:0005794">
    <property type="term" value="C:Golgi apparatus"/>
    <property type="evidence" value="ECO:0007669"/>
    <property type="project" value="TreeGrafter"/>
</dbReference>
<dbReference type="STRING" id="230819.A0A5C3KXU5"/>
<dbReference type="GO" id="GO:0008104">
    <property type="term" value="P:intracellular protein localization"/>
    <property type="evidence" value="ECO:0007669"/>
    <property type="project" value="TreeGrafter"/>
</dbReference>
<protein>
    <submittedName>
        <fullName evidence="4">Clathrin-coated vesicle protein</fullName>
    </submittedName>
</protein>
<dbReference type="GO" id="GO:0030139">
    <property type="term" value="C:endocytic vesicle"/>
    <property type="evidence" value="ECO:0007669"/>
    <property type="project" value="TreeGrafter"/>
</dbReference>
<dbReference type="InterPro" id="IPR016024">
    <property type="entry name" value="ARM-type_fold"/>
</dbReference>
<feature type="domain" description="LAA1-like C-terminal TPR repeats" evidence="3">
    <location>
        <begin position="1826"/>
        <end position="1995"/>
    </location>
</feature>
<evidence type="ECO:0000259" key="3">
    <source>
        <dbReference type="Pfam" id="PF25808"/>
    </source>
</evidence>
<dbReference type="Pfam" id="PF25468">
    <property type="entry name" value="HEAT_HEATR5A"/>
    <property type="match status" value="1"/>
</dbReference>
<dbReference type="InterPro" id="IPR040108">
    <property type="entry name" value="Laa1/Sip1/HEATR5"/>
</dbReference>
<dbReference type="PANTHER" id="PTHR21663:SF0">
    <property type="entry name" value="HEAT REPEAT-CONTAINING PROTEIN 5B"/>
    <property type="match status" value="1"/>
</dbReference>
<feature type="region of interest" description="Disordered" evidence="2">
    <location>
        <begin position="1991"/>
        <end position="2012"/>
    </location>
</feature>
<feature type="region of interest" description="Disordered" evidence="2">
    <location>
        <begin position="1234"/>
        <end position="1262"/>
    </location>
</feature>
<keyword evidence="5" id="KW-1185">Reference proteome</keyword>
<dbReference type="InterPro" id="IPR057981">
    <property type="entry name" value="TPR_LAA1-like_C"/>
</dbReference>
<dbReference type="InterPro" id="IPR046837">
    <property type="entry name" value="Laa1/Sip1/HEATR5-like_HEAT"/>
</dbReference>